<protein>
    <submittedName>
        <fullName evidence="2">Uncharacterized protein</fullName>
    </submittedName>
</protein>
<dbReference type="RefSeq" id="WP_138398328.1">
    <property type="nucleotide sequence ID" value="NZ_JBAFVI010000021.1"/>
</dbReference>
<sequence length="160" mass="17489">MKGHLAGTACATTVMALLLALPILSSTIAFRPWREMMFAAGMVMMVPAPYCIAILVLGALPAWGLKVTARRLVLRHPAWPIRYGDLVGLLLGGIPSVIVVYLFERSDEPLVVLLQDPRVIGLWHTMFIIPGAAWGAGWWWAEPNGRQAPPPRIDIAATRS</sequence>
<accession>A0A6C1KJ10</accession>
<evidence type="ECO:0000313" key="2">
    <source>
        <dbReference type="EMBL" id="TLX44190.1"/>
    </source>
</evidence>
<keyword evidence="1" id="KW-0472">Membrane</keyword>
<dbReference type="GeneID" id="95772723"/>
<organism evidence="2 3">
    <name type="scientific">Xanthobacter autotrophicus</name>
    <dbReference type="NCBI Taxonomy" id="280"/>
    <lineage>
        <taxon>Bacteria</taxon>
        <taxon>Pseudomonadati</taxon>
        <taxon>Pseudomonadota</taxon>
        <taxon>Alphaproteobacteria</taxon>
        <taxon>Hyphomicrobiales</taxon>
        <taxon>Xanthobacteraceae</taxon>
        <taxon>Xanthobacter</taxon>
    </lineage>
</organism>
<evidence type="ECO:0000256" key="1">
    <source>
        <dbReference type="SAM" id="Phobius"/>
    </source>
</evidence>
<comment type="caution">
    <text evidence="2">The sequence shown here is derived from an EMBL/GenBank/DDBJ whole genome shotgun (WGS) entry which is preliminary data.</text>
</comment>
<dbReference type="AlphaFoldDB" id="A0A6C1KJ10"/>
<dbReference type="EMBL" id="VAUP01000013">
    <property type="protein sequence ID" value="TLX44190.1"/>
    <property type="molecule type" value="Genomic_DNA"/>
</dbReference>
<dbReference type="Proteomes" id="UP000305131">
    <property type="component" value="Unassembled WGS sequence"/>
</dbReference>
<keyword evidence="1" id="KW-1133">Transmembrane helix</keyword>
<feature type="transmembrane region" description="Helical" evidence="1">
    <location>
        <begin position="86"/>
        <end position="103"/>
    </location>
</feature>
<evidence type="ECO:0000313" key="3">
    <source>
        <dbReference type="Proteomes" id="UP000305131"/>
    </source>
</evidence>
<proteinExistence type="predicted"/>
<gene>
    <name evidence="2" type="ORF">FBQ73_04530</name>
</gene>
<feature type="transmembrane region" description="Helical" evidence="1">
    <location>
        <begin position="39"/>
        <end position="65"/>
    </location>
</feature>
<reference evidence="2 3" key="1">
    <citation type="submission" date="2019-05" db="EMBL/GenBank/DDBJ databases">
        <authorList>
            <person name="Zhou X."/>
        </authorList>
    </citation>
    <scope>NUCLEOTIDE SEQUENCE [LARGE SCALE GENOMIC DNA]</scope>
    <source>
        <strain evidence="2 3">DSM 432</strain>
    </source>
</reference>
<name>A0A6C1KJ10_XANAU</name>
<keyword evidence="1" id="KW-0812">Transmembrane</keyword>
<feature type="transmembrane region" description="Helical" evidence="1">
    <location>
        <begin position="123"/>
        <end position="141"/>
    </location>
</feature>